<name>A0ABD6EL81_9BILA</name>
<accession>A0ABD6EL81</accession>
<dbReference type="Proteomes" id="UP001608902">
    <property type="component" value="Unassembled WGS sequence"/>
</dbReference>
<evidence type="ECO:0000313" key="1">
    <source>
        <dbReference type="EMBL" id="MFH4977332.1"/>
    </source>
</evidence>
<evidence type="ECO:0000313" key="2">
    <source>
        <dbReference type="Proteomes" id="UP001608902"/>
    </source>
</evidence>
<proteinExistence type="predicted"/>
<dbReference type="AlphaFoldDB" id="A0ABD6EL81"/>
<reference evidence="1 2" key="1">
    <citation type="submission" date="2024-08" db="EMBL/GenBank/DDBJ databases">
        <title>Gnathostoma spinigerum genome.</title>
        <authorList>
            <person name="Gonzalez-Bertolin B."/>
            <person name="Monzon S."/>
            <person name="Zaballos A."/>
            <person name="Jimenez P."/>
            <person name="Dekumyoy P."/>
            <person name="Varona S."/>
            <person name="Cuesta I."/>
            <person name="Sumanam S."/>
            <person name="Adisakwattana P."/>
            <person name="Gasser R.B."/>
            <person name="Hernandez-Gonzalez A."/>
            <person name="Young N.D."/>
            <person name="Perteguer M.J."/>
        </authorList>
    </citation>
    <scope>NUCLEOTIDE SEQUENCE [LARGE SCALE GENOMIC DNA]</scope>
    <source>
        <strain evidence="1">AL3</strain>
        <tissue evidence="1">Liver</tissue>
    </source>
</reference>
<sequence length="108" mass="12653">MEEDGWDLGYRHGKLKKQEYLLKKREEVEQRMRKPSAYSGNVARASSATRATPSTNCIDKITFHFFSINMHSLLSNTFTFHNITFCVQRELPQNAIFSTHLMDDLYFD</sequence>
<comment type="caution">
    <text evidence="1">The sequence shown here is derived from an EMBL/GenBank/DDBJ whole genome shotgun (WGS) entry which is preliminary data.</text>
</comment>
<dbReference type="EMBL" id="JBGFUD010002216">
    <property type="protein sequence ID" value="MFH4977332.1"/>
    <property type="molecule type" value="Genomic_DNA"/>
</dbReference>
<organism evidence="1 2">
    <name type="scientific">Gnathostoma spinigerum</name>
    <dbReference type="NCBI Taxonomy" id="75299"/>
    <lineage>
        <taxon>Eukaryota</taxon>
        <taxon>Metazoa</taxon>
        <taxon>Ecdysozoa</taxon>
        <taxon>Nematoda</taxon>
        <taxon>Chromadorea</taxon>
        <taxon>Rhabditida</taxon>
        <taxon>Spirurina</taxon>
        <taxon>Gnathostomatomorpha</taxon>
        <taxon>Gnathostomatoidea</taxon>
        <taxon>Gnathostomatidae</taxon>
        <taxon>Gnathostoma</taxon>
    </lineage>
</organism>
<keyword evidence="2" id="KW-1185">Reference proteome</keyword>
<protein>
    <submittedName>
        <fullName evidence="1">Uncharacterized protein</fullName>
    </submittedName>
</protein>
<gene>
    <name evidence="1" type="ORF">AB6A40_004041</name>
</gene>